<sequence length="163" mass="18074">MAAPQFHQVTRKVLHAPQLRFVPNARHPSAYLYNPEPFYVPTHRAVQPIVPHLQRPIAILRHAADTNTDGSFFYDFDTENGISAKSSGHVKNLGTKDEIQVMQGSYSYTGPDGIPITTNWVADEFGFRAEGAHLPVPPPIPEEIARSIEYNRAHPQPVGVEAA</sequence>
<keyword evidence="1 2" id="KW-0193">Cuticle</keyword>
<evidence type="ECO:0000256" key="1">
    <source>
        <dbReference type="ARBA" id="ARBA00022460"/>
    </source>
</evidence>
<keyword evidence="4" id="KW-1185">Reference proteome</keyword>
<proteinExistence type="predicted"/>
<dbReference type="GO" id="GO:0042302">
    <property type="term" value="F:structural constituent of cuticle"/>
    <property type="evidence" value="ECO:0007669"/>
    <property type="project" value="UniProtKB-UniRule"/>
</dbReference>
<accession>A0ABD0YQX6</accession>
<dbReference type="PROSITE" id="PS51155">
    <property type="entry name" value="CHIT_BIND_RR_2"/>
    <property type="match status" value="1"/>
</dbReference>
<evidence type="ECO:0000313" key="3">
    <source>
        <dbReference type="EMBL" id="KAL1138380.1"/>
    </source>
</evidence>
<dbReference type="EMBL" id="JBFDAA010000003">
    <property type="protein sequence ID" value="KAL1138380.1"/>
    <property type="molecule type" value="Genomic_DNA"/>
</dbReference>
<dbReference type="Proteomes" id="UP001558652">
    <property type="component" value="Unassembled WGS sequence"/>
</dbReference>
<evidence type="ECO:0000313" key="4">
    <source>
        <dbReference type="Proteomes" id="UP001558652"/>
    </source>
</evidence>
<reference evidence="3 4" key="1">
    <citation type="submission" date="2024-07" db="EMBL/GenBank/DDBJ databases">
        <title>Chromosome-level genome assembly of the water stick insect Ranatra chinensis (Heteroptera: Nepidae).</title>
        <authorList>
            <person name="Liu X."/>
        </authorList>
    </citation>
    <scope>NUCLEOTIDE SEQUENCE [LARGE SCALE GENOMIC DNA]</scope>
    <source>
        <strain evidence="3">Cailab_2021Rc</strain>
        <tissue evidence="3">Muscle</tissue>
    </source>
</reference>
<dbReference type="InterPro" id="IPR050468">
    <property type="entry name" value="Cuticle_Struct_Prot"/>
</dbReference>
<organism evidence="3 4">
    <name type="scientific">Ranatra chinensis</name>
    <dbReference type="NCBI Taxonomy" id="642074"/>
    <lineage>
        <taxon>Eukaryota</taxon>
        <taxon>Metazoa</taxon>
        <taxon>Ecdysozoa</taxon>
        <taxon>Arthropoda</taxon>
        <taxon>Hexapoda</taxon>
        <taxon>Insecta</taxon>
        <taxon>Pterygota</taxon>
        <taxon>Neoptera</taxon>
        <taxon>Paraneoptera</taxon>
        <taxon>Hemiptera</taxon>
        <taxon>Heteroptera</taxon>
        <taxon>Panheteroptera</taxon>
        <taxon>Nepomorpha</taxon>
        <taxon>Nepidae</taxon>
        <taxon>Ranatrinae</taxon>
        <taxon>Ranatra</taxon>
    </lineage>
</organism>
<dbReference type="Pfam" id="PF00379">
    <property type="entry name" value="Chitin_bind_4"/>
    <property type="match status" value="1"/>
</dbReference>
<protein>
    <recommendedName>
        <fullName evidence="5">Endocuticle structural glycoprotein SgAbd-2</fullName>
    </recommendedName>
</protein>
<evidence type="ECO:0008006" key="5">
    <source>
        <dbReference type="Google" id="ProtNLM"/>
    </source>
</evidence>
<dbReference type="PRINTS" id="PR00947">
    <property type="entry name" value="CUTICLE"/>
</dbReference>
<dbReference type="PANTHER" id="PTHR10380:SF173">
    <property type="entry name" value="CUTICULAR PROTEIN 47EF, ISOFORM C-RELATED"/>
    <property type="match status" value="1"/>
</dbReference>
<evidence type="ECO:0000256" key="2">
    <source>
        <dbReference type="PROSITE-ProRule" id="PRU00497"/>
    </source>
</evidence>
<comment type="caution">
    <text evidence="3">The sequence shown here is derived from an EMBL/GenBank/DDBJ whole genome shotgun (WGS) entry which is preliminary data.</text>
</comment>
<gene>
    <name evidence="3" type="ORF">AAG570_008444</name>
</gene>
<dbReference type="AlphaFoldDB" id="A0ABD0YQX6"/>
<name>A0ABD0YQX6_9HEMI</name>
<dbReference type="PANTHER" id="PTHR10380">
    <property type="entry name" value="CUTICLE PROTEIN"/>
    <property type="match status" value="1"/>
</dbReference>
<dbReference type="InterPro" id="IPR000618">
    <property type="entry name" value="Insect_cuticle"/>
</dbReference>